<dbReference type="InterPro" id="IPR058031">
    <property type="entry name" value="AAA_lid_NorR"/>
</dbReference>
<evidence type="ECO:0000256" key="4">
    <source>
        <dbReference type="ARBA" id="ARBA00023125"/>
    </source>
</evidence>
<evidence type="ECO:0000313" key="11">
    <source>
        <dbReference type="Proteomes" id="UP000244912"/>
    </source>
</evidence>
<dbReference type="PANTHER" id="PTHR32071:SF117">
    <property type="entry name" value="PTS-DEPENDENT DIHYDROXYACETONE KINASE OPERON REGULATORY PROTEIN-RELATED"/>
    <property type="match status" value="1"/>
</dbReference>
<dbReference type="PROSITE" id="PS50045">
    <property type="entry name" value="SIGMA54_INTERACT_4"/>
    <property type="match status" value="1"/>
</dbReference>
<dbReference type="Gene3D" id="1.10.8.60">
    <property type="match status" value="1"/>
</dbReference>
<dbReference type="GO" id="GO:0003677">
    <property type="term" value="F:DNA binding"/>
    <property type="evidence" value="ECO:0007669"/>
    <property type="project" value="UniProtKB-KW"/>
</dbReference>
<reference evidence="10 11" key="1">
    <citation type="submission" date="2018-03" db="EMBL/GenBank/DDBJ databases">
        <authorList>
            <person name="Keele B.F."/>
        </authorList>
    </citation>
    <scope>NUCLEOTIDE SEQUENCE [LARGE SCALE GENOMIC DNA]</scope>
    <source>
        <strain evidence="10 11">CECT 8504</strain>
    </source>
</reference>
<dbReference type="InterPro" id="IPR000700">
    <property type="entry name" value="PAS-assoc_C"/>
</dbReference>
<sequence>MIPQPEIMTALHLNPLAAMTVDLPAGGVGQINDDARTLFGGAPARIAQIAAGPASDLAVFFEAVRHYGRYVDTALEYRRLDGAALRLQVIGIDAGKAAEDRIVLSFLDLDAQRRRAARDEERDHQRGGLLHWQRIYGFFREVETNNHLILEAAGEGIYGINADGKATFVNRAAQKMLGWDAQDLIGRDLHQIIHHSRLGGAHFPAHDCPIYQSFRRDKTVRIDDDAFWRKDGRPIFVEYVSTPIYDHGVLAGAVVIFRDVTERRENEKKLRDALAEVEALRGELEQENAYLLTEIKGANPQSGLIGTSPATRNLEAQIALVADTKTNVLVSGPAGSGKSLVVAAIHDGSDRRKRPLVRLACSDISAGQLEREFFGYRKGAFPGAMRDTVGKIALAANGSLHLDEVSDLPRDFQAQLMEVLRRRAYRRIGDLADTPLDLRIISTTVRDLSAEVQAGRFRQDLYFALSVFPMRCEPLRDRPEDIPHLAQHFLDASTRRLKLPRTTLTKANVAALRQHHWPGNVRELENLIERAAILAQGRKLSFEFQEVRPAGSEDILTAQDLKSLERDNLLRCLKRAGGKVSGARGAAALLGLPATTVYSQVRSFGITESDWSG</sequence>
<dbReference type="SUPFAM" id="SSF55785">
    <property type="entry name" value="PYP-like sensor domain (PAS domain)"/>
    <property type="match status" value="1"/>
</dbReference>
<dbReference type="AlphaFoldDB" id="A0A2R8C1W5"/>
<feature type="domain" description="PAC" evidence="9">
    <location>
        <begin position="216"/>
        <end position="272"/>
    </location>
</feature>
<dbReference type="PROSITE" id="PS50112">
    <property type="entry name" value="PAS"/>
    <property type="match status" value="1"/>
</dbReference>
<protein>
    <submittedName>
        <fullName evidence="10">DNA-binding transcriptional activator HyfR</fullName>
    </submittedName>
</protein>
<organism evidence="10 11">
    <name type="scientific">Palleronia abyssalis</name>
    <dbReference type="NCBI Taxonomy" id="1501240"/>
    <lineage>
        <taxon>Bacteria</taxon>
        <taxon>Pseudomonadati</taxon>
        <taxon>Pseudomonadota</taxon>
        <taxon>Alphaproteobacteria</taxon>
        <taxon>Rhodobacterales</taxon>
        <taxon>Roseobacteraceae</taxon>
        <taxon>Palleronia</taxon>
    </lineage>
</organism>
<gene>
    <name evidence="10" type="primary">hyfR</name>
    <name evidence="10" type="ORF">PAA8504_04217</name>
</gene>
<dbReference type="PROSITE" id="PS00688">
    <property type="entry name" value="SIGMA54_INTERACT_3"/>
    <property type="match status" value="1"/>
</dbReference>
<keyword evidence="5" id="KW-0804">Transcription</keyword>
<evidence type="ECO:0000256" key="2">
    <source>
        <dbReference type="ARBA" id="ARBA00022840"/>
    </source>
</evidence>
<dbReference type="Gene3D" id="3.30.450.20">
    <property type="entry name" value="PAS domain"/>
    <property type="match status" value="1"/>
</dbReference>
<keyword evidence="1" id="KW-0547">Nucleotide-binding</keyword>
<proteinExistence type="predicted"/>
<dbReference type="GO" id="GO:0005524">
    <property type="term" value="F:ATP binding"/>
    <property type="evidence" value="ECO:0007669"/>
    <property type="project" value="UniProtKB-KW"/>
</dbReference>
<dbReference type="GO" id="GO:0006355">
    <property type="term" value="P:regulation of DNA-templated transcription"/>
    <property type="evidence" value="ECO:0007669"/>
    <property type="project" value="InterPro"/>
</dbReference>
<dbReference type="Proteomes" id="UP000244912">
    <property type="component" value="Unassembled WGS sequence"/>
</dbReference>
<keyword evidence="6" id="KW-0175">Coiled coil</keyword>
<dbReference type="EMBL" id="ONZF01000018">
    <property type="protein sequence ID" value="SPJ26359.1"/>
    <property type="molecule type" value="Genomic_DNA"/>
</dbReference>
<dbReference type="InterPro" id="IPR002078">
    <property type="entry name" value="Sigma_54_int"/>
</dbReference>
<accession>A0A2R8C1W5</accession>
<dbReference type="Pfam" id="PF25601">
    <property type="entry name" value="AAA_lid_14"/>
    <property type="match status" value="1"/>
</dbReference>
<dbReference type="InterPro" id="IPR003593">
    <property type="entry name" value="AAA+_ATPase"/>
</dbReference>
<keyword evidence="11" id="KW-1185">Reference proteome</keyword>
<dbReference type="SMART" id="SM00091">
    <property type="entry name" value="PAS"/>
    <property type="match status" value="1"/>
</dbReference>
<dbReference type="SUPFAM" id="SSF52540">
    <property type="entry name" value="P-loop containing nucleoside triphosphate hydrolases"/>
    <property type="match status" value="1"/>
</dbReference>
<dbReference type="Gene3D" id="3.40.50.300">
    <property type="entry name" value="P-loop containing nucleotide triphosphate hydrolases"/>
    <property type="match status" value="1"/>
</dbReference>
<evidence type="ECO:0000256" key="1">
    <source>
        <dbReference type="ARBA" id="ARBA00022741"/>
    </source>
</evidence>
<dbReference type="CDD" id="cd00009">
    <property type="entry name" value="AAA"/>
    <property type="match status" value="1"/>
</dbReference>
<keyword evidence="3" id="KW-0805">Transcription regulation</keyword>
<evidence type="ECO:0000259" key="9">
    <source>
        <dbReference type="PROSITE" id="PS50113"/>
    </source>
</evidence>
<dbReference type="Pfam" id="PF00989">
    <property type="entry name" value="PAS"/>
    <property type="match status" value="1"/>
</dbReference>
<dbReference type="InterPro" id="IPR013767">
    <property type="entry name" value="PAS_fold"/>
</dbReference>
<dbReference type="CDD" id="cd00130">
    <property type="entry name" value="PAS"/>
    <property type="match status" value="1"/>
</dbReference>
<feature type="domain" description="PAS" evidence="8">
    <location>
        <begin position="142"/>
        <end position="194"/>
    </location>
</feature>
<dbReference type="Pfam" id="PF00158">
    <property type="entry name" value="Sigma54_activat"/>
    <property type="match status" value="1"/>
</dbReference>
<dbReference type="NCBIfam" id="TIGR00229">
    <property type="entry name" value="sensory_box"/>
    <property type="match status" value="1"/>
</dbReference>
<keyword evidence="2" id="KW-0067">ATP-binding</keyword>
<dbReference type="PROSITE" id="PS50113">
    <property type="entry name" value="PAC"/>
    <property type="match status" value="1"/>
</dbReference>
<evidence type="ECO:0000313" key="10">
    <source>
        <dbReference type="EMBL" id="SPJ26359.1"/>
    </source>
</evidence>
<evidence type="ECO:0000256" key="6">
    <source>
        <dbReference type="SAM" id="Coils"/>
    </source>
</evidence>
<keyword evidence="4 10" id="KW-0238">DNA-binding</keyword>
<evidence type="ECO:0000259" key="7">
    <source>
        <dbReference type="PROSITE" id="PS50045"/>
    </source>
</evidence>
<dbReference type="OrthoDB" id="9805953at2"/>
<name>A0A2R8C1W5_9RHOB</name>
<evidence type="ECO:0000259" key="8">
    <source>
        <dbReference type="PROSITE" id="PS50112"/>
    </source>
</evidence>
<dbReference type="InterPro" id="IPR035965">
    <property type="entry name" value="PAS-like_dom_sf"/>
</dbReference>
<dbReference type="PANTHER" id="PTHR32071">
    <property type="entry name" value="TRANSCRIPTIONAL REGULATORY PROTEIN"/>
    <property type="match status" value="1"/>
</dbReference>
<feature type="domain" description="Sigma-54 factor interaction" evidence="7">
    <location>
        <begin position="304"/>
        <end position="533"/>
    </location>
</feature>
<dbReference type="InterPro" id="IPR000014">
    <property type="entry name" value="PAS"/>
</dbReference>
<feature type="coiled-coil region" evidence="6">
    <location>
        <begin position="263"/>
        <end position="290"/>
    </location>
</feature>
<dbReference type="SMART" id="SM00382">
    <property type="entry name" value="AAA"/>
    <property type="match status" value="1"/>
</dbReference>
<dbReference type="InterPro" id="IPR025944">
    <property type="entry name" value="Sigma_54_int_dom_CS"/>
</dbReference>
<evidence type="ECO:0000256" key="3">
    <source>
        <dbReference type="ARBA" id="ARBA00023015"/>
    </source>
</evidence>
<evidence type="ECO:0000256" key="5">
    <source>
        <dbReference type="ARBA" id="ARBA00023163"/>
    </source>
</evidence>
<dbReference type="InterPro" id="IPR027417">
    <property type="entry name" value="P-loop_NTPase"/>
</dbReference>